<evidence type="ECO:0000313" key="9">
    <source>
        <dbReference type="Proteomes" id="UP000005237"/>
    </source>
</evidence>
<evidence type="ECO:0000256" key="1">
    <source>
        <dbReference type="ARBA" id="ARBA00001180"/>
    </source>
</evidence>
<dbReference type="GO" id="GO:0008168">
    <property type="term" value="F:methyltransferase activity"/>
    <property type="evidence" value="ECO:0007669"/>
    <property type="project" value="UniProtKB-KW"/>
</dbReference>
<reference evidence="8" key="2">
    <citation type="submission" date="2022-06" db="UniProtKB">
        <authorList>
            <consortium name="EnsemblMetazoa"/>
        </authorList>
    </citation>
    <scope>IDENTIFICATION</scope>
    <source>
        <strain evidence="8">DF5081</strain>
    </source>
</reference>
<accession>A0A8R1HIQ0</accession>
<dbReference type="PANTHER" id="PTHR12181">
    <property type="entry name" value="LIPIN"/>
    <property type="match status" value="1"/>
</dbReference>
<dbReference type="GO" id="GO:0003713">
    <property type="term" value="F:transcription coactivator activity"/>
    <property type="evidence" value="ECO:0007669"/>
    <property type="project" value="TreeGrafter"/>
</dbReference>
<dbReference type="GO" id="GO:0002119">
    <property type="term" value="P:nematode larval development"/>
    <property type="evidence" value="ECO:0007669"/>
    <property type="project" value="EnsemblMetazoa"/>
</dbReference>
<dbReference type="InterPro" id="IPR007651">
    <property type="entry name" value="Lipin_N"/>
</dbReference>
<dbReference type="GO" id="GO:0007029">
    <property type="term" value="P:endoplasmic reticulum organization"/>
    <property type="evidence" value="ECO:0007669"/>
    <property type="project" value="EnsemblMetazoa"/>
</dbReference>
<feature type="compositionally biased region" description="Basic and acidic residues" evidence="6">
    <location>
        <begin position="326"/>
        <end position="338"/>
    </location>
</feature>
<dbReference type="GO" id="GO:0005654">
    <property type="term" value="C:nucleoplasm"/>
    <property type="evidence" value="ECO:0007669"/>
    <property type="project" value="EnsemblMetazoa"/>
</dbReference>
<keyword evidence="3" id="KW-0489">Methyltransferase</keyword>
<reference evidence="9" key="1">
    <citation type="submission" date="2010-08" db="EMBL/GenBank/DDBJ databases">
        <authorList>
            <consortium name="Caenorhabditis japonica Sequencing Consortium"/>
            <person name="Wilson R.K."/>
        </authorList>
    </citation>
    <scope>NUCLEOTIDE SEQUENCE [LARGE SCALE GENOMIC DNA]</scope>
    <source>
        <strain evidence="9">DF5081</strain>
    </source>
</reference>
<keyword evidence="5" id="KW-0949">S-adenosyl-L-methionine</keyword>
<dbReference type="EnsemblMetazoa" id="CJA02820b.1">
    <property type="protein sequence ID" value="CJA02820b.1"/>
    <property type="gene ID" value="WBGene00122024"/>
</dbReference>
<dbReference type="GO" id="GO:0031468">
    <property type="term" value="P:nuclear membrane reassembly"/>
    <property type="evidence" value="ECO:0007669"/>
    <property type="project" value="EnsemblMetazoa"/>
</dbReference>
<feature type="region of interest" description="Disordered" evidence="6">
    <location>
        <begin position="247"/>
        <end position="359"/>
    </location>
</feature>
<dbReference type="GO" id="GO:0019915">
    <property type="term" value="P:lipid storage"/>
    <property type="evidence" value="ECO:0007669"/>
    <property type="project" value="EnsemblMetazoa"/>
</dbReference>
<dbReference type="GO" id="GO:0005635">
    <property type="term" value="C:nuclear envelope"/>
    <property type="evidence" value="ECO:0007669"/>
    <property type="project" value="EnsemblMetazoa"/>
</dbReference>
<evidence type="ECO:0000313" key="8">
    <source>
        <dbReference type="EnsemblMetazoa" id="CJA02820b.1"/>
    </source>
</evidence>
<dbReference type="GO" id="GO:0032869">
    <property type="term" value="P:cellular response to insulin stimulus"/>
    <property type="evidence" value="ECO:0007669"/>
    <property type="project" value="TreeGrafter"/>
</dbReference>
<dbReference type="InterPro" id="IPR028564">
    <property type="entry name" value="MT_TRM10-typ"/>
</dbReference>
<dbReference type="SUPFAM" id="SSF56784">
    <property type="entry name" value="HAD-like"/>
    <property type="match status" value="1"/>
</dbReference>
<dbReference type="GO" id="GO:0019432">
    <property type="term" value="P:triglyceride biosynthetic process"/>
    <property type="evidence" value="ECO:0007669"/>
    <property type="project" value="TreeGrafter"/>
</dbReference>
<dbReference type="GO" id="GO:0009062">
    <property type="term" value="P:fatty acid catabolic process"/>
    <property type="evidence" value="ECO:0007669"/>
    <property type="project" value="TreeGrafter"/>
</dbReference>
<dbReference type="InterPro" id="IPR031315">
    <property type="entry name" value="LNS2/PITP"/>
</dbReference>
<feature type="compositionally biased region" description="Polar residues" evidence="6">
    <location>
        <begin position="543"/>
        <end position="577"/>
    </location>
</feature>
<name>A0A8R1HIQ0_CAEJA</name>
<dbReference type="GO" id="GO:0034504">
    <property type="term" value="P:protein localization to nucleus"/>
    <property type="evidence" value="ECO:0007669"/>
    <property type="project" value="EnsemblMetazoa"/>
</dbReference>
<evidence type="ECO:0000256" key="4">
    <source>
        <dbReference type="ARBA" id="ARBA00022679"/>
    </source>
</evidence>
<dbReference type="InterPro" id="IPR036412">
    <property type="entry name" value="HAD-like_sf"/>
</dbReference>
<dbReference type="GO" id="GO:0007078">
    <property type="term" value="P:lamin depolymerization"/>
    <property type="evidence" value="ECO:0007669"/>
    <property type="project" value="EnsemblMetazoa"/>
</dbReference>
<feature type="compositionally biased region" description="Polar residues" evidence="6">
    <location>
        <begin position="282"/>
        <end position="302"/>
    </location>
</feature>
<dbReference type="Pfam" id="PF08235">
    <property type="entry name" value="LNS2"/>
    <property type="match status" value="1"/>
</dbReference>
<comment type="similarity">
    <text evidence="2">Belongs to the lipin family.</text>
</comment>
<feature type="region of interest" description="Disordered" evidence="6">
    <location>
        <begin position="376"/>
        <end position="586"/>
    </location>
</feature>
<proteinExistence type="inferred from homology"/>
<dbReference type="InterPro" id="IPR038459">
    <property type="entry name" value="MT_TRM10-typ_sf"/>
</dbReference>
<evidence type="ECO:0000256" key="3">
    <source>
        <dbReference type="ARBA" id="ARBA00022603"/>
    </source>
</evidence>
<comment type="catalytic activity">
    <reaction evidence="1">
        <text>a 1,2-diacyl-sn-glycero-3-phosphate + H2O = a 1,2-diacyl-sn-glycerol + phosphate</text>
        <dbReference type="Rhea" id="RHEA:27429"/>
        <dbReference type="ChEBI" id="CHEBI:15377"/>
        <dbReference type="ChEBI" id="CHEBI:17815"/>
        <dbReference type="ChEBI" id="CHEBI:43474"/>
        <dbReference type="ChEBI" id="CHEBI:58608"/>
        <dbReference type="EC" id="3.1.3.4"/>
    </reaction>
    <physiologicalReaction direction="left-to-right" evidence="1">
        <dbReference type="Rhea" id="RHEA:27430"/>
    </physiologicalReaction>
</comment>
<dbReference type="GO" id="GO:0008195">
    <property type="term" value="F:phosphatidate phosphatase activity"/>
    <property type="evidence" value="ECO:0007669"/>
    <property type="project" value="UniProtKB-EC"/>
</dbReference>
<keyword evidence="4" id="KW-0808">Transferase</keyword>
<feature type="compositionally biased region" description="Basic and acidic residues" evidence="6">
    <location>
        <begin position="247"/>
        <end position="264"/>
    </location>
</feature>
<dbReference type="GO" id="GO:0000070">
    <property type="term" value="P:mitotic sister chromatid segregation"/>
    <property type="evidence" value="ECO:0007669"/>
    <property type="project" value="EnsemblMetazoa"/>
</dbReference>
<feature type="domain" description="SAM-dependent MTase TRM10-type" evidence="7">
    <location>
        <begin position="1"/>
        <end position="113"/>
    </location>
</feature>
<dbReference type="Pfam" id="PF04571">
    <property type="entry name" value="Lipin_N"/>
    <property type="match status" value="1"/>
</dbReference>
<evidence type="ECO:0000259" key="7">
    <source>
        <dbReference type="PROSITE" id="PS51675"/>
    </source>
</evidence>
<dbReference type="Proteomes" id="UP000005237">
    <property type="component" value="Unassembled WGS sequence"/>
</dbReference>
<dbReference type="GO" id="GO:0009792">
    <property type="term" value="P:embryo development ending in birth or egg hatching"/>
    <property type="evidence" value="ECO:0007669"/>
    <property type="project" value="EnsemblMetazoa"/>
</dbReference>
<protein>
    <submittedName>
        <fullName evidence="8">SAM-dependent MTase TRM10-type domain-containing protein</fullName>
    </submittedName>
</protein>
<evidence type="ECO:0000256" key="6">
    <source>
        <dbReference type="SAM" id="MobiDB-lite"/>
    </source>
</evidence>
<evidence type="ECO:0000256" key="5">
    <source>
        <dbReference type="ARBA" id="ARBA00022691"/>
    </source>
</evidence>
<feature type="compositionally biased region" description="Basic and acidic residues" evidence="6">
    <location>
        <begin position="447"/>
        <end position="487"/>
    </location>
</feature>
<feature type="compositionally biased region" description="Low complexity" evidence="6">
    <location>
        <begin position="490"/>
        <end position="501"/>
    </location>
</feature>
<sequence length="920" mass="103437">MKENPTGIKEVHGKEANTIYLSSHARDVLDGPLTADVIGVCVSMGRNREALSAARRAGIRAYRLPIHRYVKWKSGPQFLPFPNLMNVIRQVYANGGDWSTALHNNISRRHLIDPNEDEYKKQMTLRRKAREEERRELTEAILSATQGAIDVVVVEQPNGEYKSTPFHVRFGKYGVFSYSDKYVDIAVNGVEIDLKMKLADSGVAFFVEEADDEVPDYLLTSPLPETETPQSTGGVDKMLAESARKLGETKLQENKDADKSDIVKSRSSSPDGGQGTAREPTQEQSLSQVQRKQTLPFSSSVFSDRRYRSLPDLTVLAAESSSSDNEETKRSKEESEKKPTRKTPRPFVHSHSQCSAVERKMFHKSNDDILRCLKRETREIDGKVPMRKKSRVTFEAPKPTRPIDIKIQQYTDSDSEMDSSVNSSPSPSIHDQREADRIADGALSDSEVDRQRDRNATPEPHDVTDWKWGELPETREQNKRKKEEEAVKATWRSWFWRSSTSNADNEKHNEKVEEEKGIPLDELLSQASSDPVNIEKYLGKPPSLTSIDSGNVSRGVSQPSSPTSRDDFTPTSASPTTSKDKTPTRESVRFAATLNDANSTTATAGVRSRASSDDIFPLSEDELDENFRPQYMQSLRLSSEKLKSLGLVLGANELRFSITTKFQGTTWCSCNIYLYKWYEQLVISDIDGTITKSDVLGHVIPAIGGTWAHAGVAELYTRIKNNGYKMVYLSSRAIGQSHTTKQYLKSIAQDSKQLPDGPVLLSPTSIITAFRREVIERRPEEFKIAALTDLKQLFPSSNPFYAGFGNRITDVVSYDAVAVTAARILIIDPSGKVKRSDSVGLELSYKSMATDTVDYMFPPLSVHIKDDVRKTERLTSTWSKPLEHSNFTHWHVAPNDVLDDDLKEYEEQRKKMMAKQKAKK</sequence>
<dbReference type="PANTHER" id="PTHR12181:SF12">
    <property type="entry name" value="PHOSPHATIDATE PHOSPHATASE"/>
    <property type="match status" value="1"/>
</dbReference>
<organism evidence="8 9">
    <name type="scientific">Caenorhabditis japonica</name>
    <dbReference type="NCBI Taxonomy" id="281687"/>
    <lineage>
        <taxon>Eukaryota</taxon>
        <taxon>Metazoa</taxon>
        <taxon>Ecdysozoa</taxon>
        <taxon>Nematoda</taxon>
        <taxon>Chromadorea</taxon>
        <taxon>Rhabditida</taxon>
        <taxon>Rhabditina</taxon>
        <taxon>Rhabditomorpha</taxon>
        <taxon>Rhabditoidea</taxon>
        <taxon>Rhabditidae</taxon>
        <taxon>Peloderinae</taxon>
        <taxon>Caenorhabditis</taxon>
    </lineage>
</organism>
<dbReference type="GO" id="GO:0045944">
    <property type="term" value="P:positive regulation of transcription by RNA polymerase II"/>
    <property type="evidence" value="ECO:0007669"/>
    <property type="project" value="TreeGrafter"/>
</dbReference>
<feature type="compositionally biased region" description="Basic and acidic residues" evidence="6">
    <location>
        <begin position="504"/>
        <end position="519"/>
    </location>
</feature>
<keyword evidence="9" id="KW-1185">Reference proteome</keyword>
<evidence type="ECO:0000256" key="2">
    <source>
        <dbReference type="ARBA" id="ARBA00005476"/>
    </source>
</evidence>
<dbReference type="AlphaFoldDB" id="A0A8R1HIQ0"/>
<dbReference type="Gene3D" id="3.40.1280.30">
    <property type="match status" value="1"/>
</dbReference>
<dbReference type="SMART" id="SM00775">
    <property type="entry name" value="LNS2"/>
    <property type="match status" value="1"/>
</dbReference>
<dbReference type="GO" id="GO:0051783">
    <property type="term" value="P:regulation of nuclear division"/>
    <property type="evidence" value="ECO:0007669"/>
    <property type="project" value="EnsemblMetazoa"/>
</dbReference>
<feature type="compositionally biased region" description="Low complexity" evidence="6">
    <location>
        <begin position="418"/>
        <end position="428"/>
    </location>
</feature>
<dbReference type="PROSITE" id="PS51675">
    <property type="entry name" value="SAM_MT_TRM10"/>
    <property type="match status" value="1"/>
</dbReference>
<feature type="compositionally biased region" description="Basic and acidic residues" evidence="6">
    <location>
        <begin position="430"/>
        <end position="439"/>
    </location>
</feature>
<dbReference type="GO" id="GO:0005783">
    <property type="term" value="C:endoplasmic reticulum"/>
    <property type="evidence" value="ECO:0007669"/>
    <property type="project" value="EnsemblMetazoa"/>
</dbReference>
<dbReference type="InterPro" id="IPR013209">
    <property type="entry name" value="LNS2"/>
</dbReference>
<dbReference type="InterPro" id="IPR026058">
    <property type="entry name" value="LIPIN"/>
</dbReference>
<dbReference type="GO" id="GO:0032259">
    <property type="term" value="P:methylation"/>
    <property type="evidence" value="ECO:0007669"/>
    <property type="project" value="UniProtKB-KW"/>
</dbReference>